<dbReference type="AlphaFoldDB" id="A0A517CLU9"/>
<dbReference type="InterPro" id="IPR027417">
    <property type="entry name" value="P-loop_NTPase"/>
</dbReference>
<geneLocation type="plasmid" evidence="1">
    <name>pSSLNP162</name>
</geneLocation>
<reference evidence="1" key="1">
    <citation type="submission" date="2019-07" db="EMBL/GenBank/DDBJ databases">
        <title>Draft Genome Sequence of Megaplasmid-Bearing Staphylococcus scuiri strain B9-58B Isolated from Retail Pork.</title>
        <authorList>
            <person name="Neyaz L."/>
            <person name="Karki A.B."/>
            <person name="Fakhr M.K."/>
        </authorList>
    </citation>
    <scope>NUCLEOTIDE SEQUENCE</scope>
    <source>
        <strain evidence="1">B9-58B</strain>
        <plasmid evidence="1">pSSLNP162</plasmid>
    </source>
</reference>
<dbReference type="Gene3D" id="3.40.50.300">
    <property type="entry name" value="P-loop containing nucleotide triphosphate hydrolases"/>
    <property type="match status" value="1"/>
</dbReference>
<protein>
    <recommendedName>
        <fullName evidence="2">FtsK domain-containing protein</fullName>
    </recommendedName>
</protein>
<gene>
    <name evidence="1" type="ORF">FPV13_13920</name>
</gene>
<accession>A0A517CLU9</accession>
<keyword evidence="1" id="KW-0614">Plasmid</keyword>
<evidence type="ECO:0008006" key="2">
    <source>
        <dbReference type="Google" id="ProtNLM"/>
    </source>
</evidence>
<organism evidence="1">
    <name type="scientific">Mammaliicoccus sciuri</name>
    <name type="common">Staphylococcus sciuri</name>
    <dbReference type="NCBI Taxonomy" id="1296"/>
    <lineage>
        <taxon>Bacteria</taxon>
        <taxon>Bacillati</taxon>
        <taxon>Bacillota</taxon>
        <taxon>Bacilli</taxon>
        <taxon>Bacillales</taxon>
        <taxon>Staphylococcaceae</taxon>
        <taxon>Mammaliicoccus</taxon>
    </lineage>
</organism>
<sequence length="63" mass="7005">MNVNFNEVLNKFEPKGVSDLLIGVDSNGELHSHHFLHRNSLLITGTVGSGKSITMNQLVLKRF</sequence>
<name>A0A517CLU9_MAMSC</name>
<dbReference type="EMBL" id="CP041881">
    <property type="protein sequence ID" value="QDR65997.1"/>
    <property type="molecule type" value="Genomic_DNA"/>
</dbReference>
<dbReference type="RefSeq" id="WP_152292076.1">
    <property type="nucleotide sequence ID" value="NZ_CP041881.1"/>
</dbReference>
<evidence type="ECO:0000313" key="1">
    <source>
        <dbReference type="EMBL" id="QDR65997.1"/>
    </source>
</evidence>
<proteinExistence type="predicted"/>